<dbReference type="Gene3D" id="2.40.30.170">
    <property type="match status" value="1"/>
</dbReference>
<dbReference type="Gene3D" id="2.40.420.20">
    <property type="match status" value="1"/>
</dbReference>
<dbReference type="InterPro" id="IPR006143">
    <property type="entry name" value="RND_pump_MFP"/>
</dbReference>
<dbReference type="InterPro" id="IPR058792">
    <property type="entry name" value="Beta-barrel_RND_2"/>
</dbReference>
<dbReference type="AlphaFoldDB" id="E3I805"/>
<dbReference type="InterPro" id="IPR058627">
    <property type="entry name" value="MdtA-like_C"/>
</dbReference>
<dbReference type="NCBIfam" id="TIGR01730">
    <property type="entry name" value="RND_mfp"/>
    <property type="match status" value="1"/>
</dbReference>
<dbReference type="GO" id="GO:1990281">
    <property type="term" value="C:efflux pump complex"/>
    <property type="evidence" value="ECO:0007669"/>
    <property type="project" value="TreeGrafter"/>
</dbReference>
<feature type="domain" description="Multidrug resistance protein MdtA-like C-terminal permuted SH3" evidence="3">
    <location>
        <begin position="300"/>
        <end position="359"/>
    </location>
</feature>
<dbReference type="Gene3D" id="2.40.50.100">
    <property type="match status" value="1"/>
</dbReference>
<organism evidence="4 5">
    <name type="scientific">Rhodomicrobium vannielii (strain ATCC 17100 / DSM 162 / LMG 4299 / NCIMB 10020 / ATH 3.1.1)</name>
    <dbReference type="NCBI Taxonomy" id="648757"/>
    <lineage>
        <taxon>Bacteria</taxon>
        <taxon>Pseudomonadati</taxon>
        <taxon>Pseudomonadota</taxon>
        <taxon>Alphaproteobacteria</taxon>
        <taxon>Hyphomicrobiales</taxon>
        <taxon>Hyphomicrobiaceae</taxon>
        <taxon>Rhodomicrobium</taxon>
    </lineage>
</organism>
<dbReference type="RefSeq" id="WP_013420306.1">
    <property type="nucleotide sequence ID" value="NC_014664.1"/>
</dbReference>
<dbReference type="PANTHER" id="PTHR30469">
    <property type="entry name" value="MULTIDRUG RESISTANCE PROTEIN MDTA"/>
    <property type="match status" value="1"/>
</dbReference>
<dbReference type="SUPFAM" id="SSF111369">
    <property type="entry name" value="HlyD-like secretion proteins"/>
    <property type="match status" value="1"/>
</dbReference>
<dbReference type="Gene3D" id="1.10.287.470">
    <property type="entry name" value="Helix hairpin bin"/>
    <property type="match status" value="1"/>
</dbReference>
<keyword evidence="5" id="KW-1185">Reference proteome</keyword>
<dbReference type="STRING" id="648757.Rvan_2720"/>
<dbReference type="Pfam" id="PF25967">
    <property type="entry name" value="RND-MFP_C"/>
    <property type="match status" value="1"/>
</dbReference>
<reference evidence="5" key="1">
    <citation type="journal article" date="2011" name="J. Bacteriol.">
        <title>Genome sequences of eight morphologically diverse alphaproteobacteria.</title>
        <authorList>
            <consortium name="US DOE Joint Genome Institute"/>
            <person name="Brown P.J."/>
            <person name="Kysela D.T."/>
            <person name="Buechlein A."/>
            <person name="Hemmerich C."/>
            <person name="Brun Y.V."/>
        </authorList>
    </citation>
    <scope>NUCLEOTIDE SEQUENCE [LARGE SCALE GENOMIC DNA]</scope>
    <source>
        <strain evidence="5">ATCC 17100 / ATH 3.1.1 / DSM 162 / LMG 4299</strain>
    </source>
</reference>
<dbReference type="HOGENOM" id="CLU_018816_1_0_5"/>
<dbReference type="EMBL" id="CP002292">
    <property type="protein sequence ID" value="ADP71931.1"/>
    <property type="molecule type" value="Genomic_DNA"/>
</dbReference>
<evidence type="ECO:0000256" key="1">
    <source>
        <dbReference type="ARBA" id="ARBA00009477"/>
    </source>
</evidence>
<dbReference type="eggNOG" id="COG0845">
    <property type="taxonomic scope" value="Bacteria"/>
</dbReference>
<dbReference type="KEGG" id="rva:Rvan_2720"/>
<evidence type="ECO:0000259" key="3">
    <source>
        <dbReference type="Pfam" id="PF25967"/>
    </source>
</evidence>
<feature type="domain" description="CusB-like beta-barrel" evidence="2">
    <location>
        <begin position="220"/>
        <end position="292"/>
    </location>
</feature>
<name>E3I805_RHOVT</name>
<gene>
    <name evidence="4" type="ordered locus">Rvan_2720</name>
</gene>
<proteinExistence type="inferred from homology"/>
<dbReference type="GO" id="GO:0015562">
    <property type="term" value="F:efflux transmembrane transporter activity"/>
    <property type="evidence" value="ECO:0007669"/>
    <property type="project" value="TreeGrafter"/>
</dbReference>
<comment type="similarity">
    <text evidence="1">Belongs to the membrane fusion protein (MFP) (TC 8.A.1) family.</text>
</comment>
<dbReference type="Proteomes" id="UP000001399">
    <property type="component" value="Chromosome"/>
</dbReference>
<evidence type="ECO:0000313" key="4">
    <source>
        <dbReference type="EMBL" id="ADP71931.1"/>
    </source>
</evidence>
<dbReference type="OrthoDB" id="9813967at2"/>
<evidence type="ECO:0000259" key="2">
    <source>
        <dbReference type="Pfam" id="PF25954"/>
    </source>
</evidence>
<evidence type="ECO:0000313" key="5">
    <source>
        <dbReference type="Proteomes" id="UP000001399"/>
    </source>
</evidence>
<dbReference type="Pfam" id="PF25954">
    <property type="entry name" value="Beta-barrel_RND_2"/>
    <property type="match status" value="1"/>
</dbReference>
<accession>E3I805</accession>
<sequence>MLFSNDDYENLSSLTRRRVCGVMAVLLVPLALAACGDKKEAAQPVRPVKTFVVQAPSAERTLTYSGVIAPRIESQLGFRVAGKIVERFVNIGDKMKAGQKIARLDEIDLKLAENSARASVQSAKARVDVAKDAFDRAAYLLPKGFIAKAVYDQRKLEYDAATAAYTSAKDQFDQAANATSYALLVADKDGVVTTVRAEPGQVVSAGQAVISLALADSIEVTAAVPENEIARLSVGENARIALWAAPDVSSDGKIREIASAADTGSRTYAVRVTIAHPTPEMRLGMTTSVAFRVQEATPPVVVPLTALTEDGGKPIVYVADKEREMVKRREVTLGGVAEDGVRIKSGLVPGEIVVSGGIQFLTDGMKVRLSPDFSPTVAARGSRTY</sequence>
<protein>
    <submittedName>
        <fullName evidence="4">Efflux transporter, RND family, MFP subunit</fullName>
    </submittedName>
</protein>
<dbReference type="PANTHER" id="PTHR30469:SF15">
    <property type="entry name" value="HLYD FAMILY OF SECRETION PROTEINS"/>
    <property type="match status" value="1"/>
</dbReference>